<feature type="transmembrane region" description="Helical" evidence="1">
    <location>
        <begin position="113"/>
        <end position="134"/>
    </location>
</feature>
<evidence type="ECO:0000256" key="1">
    <source>
        <dbReference type="SAM" id="Phobius"/>
    </source>
</evidence>
<keyword evidence="1" id="KW-0812">Transmembrane</keyword>
<feature type="transmembrane region" description="Helical" evidence="1">
    <location>
        <begin position="184"/>
        <end position="205"/>
    </location>
</feature>
<reference evidence="2" key="2">
    <citation type="journal article" date="2021" name="PeerJ">
        <title>Extensive microbial diversity within the chicken gut microbiome revealed by metagenomics and culture.</title>
        <authorList>
            <person name="Gilroy R."/>
            <person name="Ravi A."/>
            <person name="Getino M."/>
            <person name="Pursley I."/>
            <person name="Horton D.L."/>
            <person name="Alikhan N.F."/>
            <person name="Baker D."/>
            <person name="Gharbi K."/>
            <person name="Hall N."/>
            <person name="Watson M."/>
            <person name="Adriaenssens E.M."/>
            <person name="Foster-Nyarko E."/>
            <person name="Jarju S."/>
            <person name="Secka A."/>
            <person name="Antonio M."/>
            <person name="Oren A."/>
            <person name="Chaudhuri R.R."/>
            <person name="La Ragione R."/>
            <person name="Hildebrand F."/>
            <person name="Pallen M.J."/>
        </authorList>
    </citation>
    <scope>NUCLEOTIDE SEQUENCE</scope>
    <source>
        <strain evidence="2">14700</strain>
    </source>
</reference>
<sequence length="259" mass="28662">MPEKKTRKKKLSFALLLQMLISIAYGAILIHMTVVILDQRTTGWILYMMNYLPQLIIIISSVAFLFILRVRHRTHSIDSTLLPLLFSFIALESTAILPLYAEITGIMILPPNAVLILERFAIFSAAVVFVFSAVQYYGTNASRIKLYLTIAIGAALFLSLAAPINTGTGSLASMKVFTSQYDTYLMIILTVIYLISIFTYIAAVIKDRATHSISRTSAFILLMIGNFLVISNELITAAIAAILYVTGIVMLTVTSKTTF</sequence>
<gene>
    <name evidence="2" type="ORF">IAA72_04105</name>
</gene>
<comment type="caution">
    <text evidence="2">The sequence shown here is derived from an EMBL/GenBank/DDBJ whole genome shotgun (WGS) entry which is preliminary data.</text>
</comment>
<feature type="transmembrane region" description="Helical" evidence="1">
    <location>
        <begin position="212"/>
        <end position="229"/>
    </location>
</feature>
<feature type="transmembrane region" description="Helical" evidence="1">
    <location>
        <begin position="146"/>
        <end position="164"/>
    </location>
</feature>
<name>A0A9D9NDB8_9SPIO</name>
<feature type="transmembrane region" description="Helical" evidence="1">
    <location>
        <begin position="50"/>
        <end position="68"/>
    </location>
</feature>
<feature type="transmembrane region" description="Helical" evidence="1">
    <location>
        <begin position="235"/>
        <end position="253"/>
    </location>
</feature>
<protein>
    <submittedName>
        <fullName evidence="2">Uncharacterized protein</fullName>
    </submittedName>
</protein>
<feature type="transmembrane region" description="Helical" evidence="1">
    <location>
        <begin position="80"/>
        <end position="101"/>
    </location>
</feature>
<evidence type="ECO:0000313" key="3">
    <source>
        <dbReference type="Proteomes" id="UP000810292"/>
    </source>
</evidence>
<proteinExistence type="predicted"/>
<organism evidence="2 3">
    <name type="scientific">Candidatus Ornithospirochaeta stercoravium</name>
    <dbReference type="NCBI Taxonomy" id="2840897"/>
    <lineage>
        <taxon>Bacteria</taxon>
        <taxon>Pseudomonadati</taxon>
        <taxon>Spirochaetota</taxon>
        <taxon>Spirochaetia</taxon>
        <taxon>Spirochaetales</taxon>
        <taxon>Spirochaetaceae</taxon>
        <taxon>Spirochaetaceae incertae sedis</taxon>
        <taxon>Candidatus Ornithospirochaeta</taxon>
    </lineage>
</organism>
<accession>A0A9D9NDB8</accession>
<reference evidence="2" key="1">
    <citation type="submission" date="2020-10" db="EMBL/GenBank/DDBJ databases">
        <authorList>
            <person name="Gilroy R."/>
        </authorList>
    </citation>
    <scope>NUCLEOTIDE SEQUENCE</scope>
    <source>
        <strain evidence="2">14700</strain>
    </source>
</reference>
<dbReference type="Proteomes" id="UP000810292">
    <property type="component" value="Unassembled WGS sequence"/>
</dbReference>
<dbReference type="EMBL" id="JADIMF010000063">
    <property type="protein sequence ID" value="MBO8468950.1"/>
    <property type="molecule type" value="Genomic_DNA"/>
</dbReference>
<keyword evidence="1" id="KW-0472">Membrane</keyword>
<keyword evidence="1" id="KW-1133">Transmembrane helix</keyword>
<evidence type="ECO:0000313" key="2">
    <source>
        <dbReference type="EMBL" id="MBO8468950.1"/>
    </source>
</evidence>
<dbReference type="AlphaFoldDB" id="A0A9D9NDB8"/>